<evidence type="ECO:0000256" key="5">
    <source>
        <dbReference type="ARBA" id="ARBA00023014"/>
    </source>
</evidence>
<evidence type="ECO:0000256" key="2">
    <source>
        <dbReference type="ARBA" id="ARBA00022691"/>
    </source>
</evidence>
<dbReference type="PANTHER" id="PTHR43409">
    <property type="entry name" value="ANAEROBIC MAGNESIUM-PROTOPORPHYRIN IX MONOMETHYL ESTER CYCLASE-RELATED"/>
    <property type="match status" value="1"/>
</dbReference>
<organism evidence="7 8">
    <name type="scientific">Desulfofundulus thermosubterraneus DSM 16057</name>
    <dbReference type="NCBI Taxonomy" id="1121432"/>
    <lineage>
        <taxon>Bacteria</taxon>
        <taxon>Bacillati</taxon>
        <taxon>Bacillota</taxon>
        <taxon>Clostridia</taxon>
        <taxon>Eubacteriales</taxon>
        <taxon>Peptococcaceae</taxon>
        <taxon>Desulfofundulus</taxon>
    </lineage>
</organism>
<dbReference type="GO" id="GO:0046872">
    <property type="term" value="F:metal ion binding"/>
    <property type="evidence" value="ECO:0007669"/>
    <property type="project" value="UniProtKB-KW"/>
</dbReference>
<dbReference type="CDD" id="cd01335">
    <property type="entry name" value="Radical_SAM"/>
    <property type="match status" value="1"/>
</dbReference>
<dbReference type="InterPro" id="IPR058240">
    <property type="entry name" value="rSAM_sf"/>
</dbReference>
<dbReference type="InterPro" id="IPR051198">
    <property type="entry name" value="BchE-like"/>
</dbReference>
<protein>
    <submittedName>
        <fullName evidence="7">Radical SAM superfamily protein</fullName>
    </submittedName>
</protein>
<gene>
    <name evidence="7" type="ORF">SAMN02745219_00382</name>
</gene>
<comment type="cofactor">
    <cofactor evidence="1">
        <name>[4Fe-4S] cluster</name>
        <dbReference type="ChEBI" id="CHEBI:49883"/>
    </cofactor>
</comment>
<accession>A0A1M6BBW2</accession>
<keyword evidence="4" id="KW-0408">Iron</keyword>
<sequence length="408" mass="46379">MLTAILQHGKGYHEMGPIRPPSEGKDRSLLLRVTRNCPWNRCEFCRTYKNKTYSLRSIEEIKADIDTVKALAEEIKATSWRLGFRGYIRHEVVTAFINANPALYSRAYNDPGTVERRLESLANVVHWLSSGARTVFLQDANAPQIRTADLVEILRYLKETFPTIERITSYARSKTIARKPLEDLKRLREAGLSRLHIGLESGCDEVLAYIQKGTTAVEHILAGKKTREAGITLSEYYMPGLGGKKWSKRHALESARVLNEIDPDFIRLRTLVPRRGTPLYDRMLAGEFEPLTEDEVVEEIALFVEHLDCHAYLASDQMCNLLWEVEGQLPGDKPAILKTIYDYLQKPLHERLKIQLERRLSSYLYIAGHLNRDLAADVEAAWDAVNGQSPDAPVKVQKVLDAIKPAFI</sequence>
<proteinExistence type="predicted"/>
<dbReference type="InterPro" id="IPR013785">
    <property type="entry name" value="Aldolase_TIM"/>
</dbReference>
<dbReference type="Pfam" id="PF04055">
    <property type="entry name" value="Radical_SAM"/>
    <property type="match status" value="1"/>
</dbReference>
<evidence type="ECO:0000256" key="4">
    <source>
        <dbReference type="ARBA" id="ARBA00023004"/>
    </source>
</evidence>
<dbReference type="EMBL" id="FQZM01000004">
    <property type="protein sequence ID" value="SHI46219.1"/>
    <property type="molecule type" value="Genomic_DNA"/>
</dbReference>
<keyword evidence="8" id="KW-1185">Reference proteome</keyword>
<dbReference type="SUPFAM" id="SSF102114">
    <property type="entry name" value="Radical SAM enzymes"/>
    <property type="match status" value="1"/>
</dbReference>
<dbReference type="SMART" id="SM00729">
    <property type="entry name" value="Elp3"/>
    <property type="match status" value="1"/>
</dbReference>
<evidence type="ECO:0000256" key="3">
    <source>
        <dbReference type="ARBA" id="ARBA00022723"/>
    </source>
</evidence>
<evidence type="ECO:0000313" key="8">
    <source>
        <dbReference type="Proteomes" id="UP000184529"/>
    </source>
</evidence>
<name>A0A1M6BBW2_9FIRM</name>
<dbReference type="InterPro" id="IPR007197">
    <property type="entry name" value="rSAM"/>
</dbReference>
<dbReference type="PANTHER" id="PTHR43409:SF4">
    <property type="entry name" value="RADICAL SAM SUPERFAMILY PROTEIN"/>
    <property type="match status" value="1"/>
</dbReference>
<evidence type="ECO:0000259" key="6">
    <source>
        <dbReference type="PROSITE" id="PS51918"/>
    </source>
</evidence>
<dbReference type="GO" id="GO:0051536">
    <property type="term" value="F:iron-sulfur cluster binding"/>
    <property type="evidence" value="ECO:0007669"/>
    <property type="project" value="UniProtKB-KW"/>
</dbReference>
<dbReference type="SFLD" id="SFLDS00029">
    <property type="entry name" value="Radical_SAM"/>
    <property type="match status" value="1"/>
</dbReference>
<evidence type="ECO:0000313" key="7">
    <source>
        <dbReference type="EMBL" id="SHI46219.1"/>
    </source>
</evidence>
<dbReference type="OrthoDB" id="9777636at2"/>
<dbReference type="Gene3D" id="3.20.20.70">
    <property type="entry name" value="Aldolase class I"/>
    <property type="match status" value="1"/>
</dbReference>
<reference evidence="8" key="1">
    <citation type="submission" date="2016-11" db="EMBL/GenBank/DDBJ databases">
        <authorList>
            <person name="Varghese N."/>
            <person name="Submissions S."/>
        </authorList>
    </citation>
    <scope>NUCLEOTIDE SEQUENCE [LARGE SCALE GENOMIC DNA]</scope>
    <source>
        <strain evidence="8">DSM 16057</strain>
    </source>
</reference>
<dbReference type="GO" id="GO:0003824">
    <property type="term" value="F:catalytic activity"/>
    <property type="evidence" value="ECO:0007669"/>
    <property type="project" value="InterPro"/>
</dbReference>
<dbReference type="PROSITE" id="PS51918">
    <property type="entry name" value="RADICAL_SAM"/>
    <property type="match status" value="1"/>
</dbReference>
<evidence type="ECO:0000256" key="1">
    <source>
        <dbReference type="ARBA" id="ARBA00001966"/>
    </source>
</evidence>
<dbReference type="AlphaFoldDB" id="A0A1M6BBW2"/>
<dbReference type="RefSeq" id="WP_072867066.1">
    <property type="nucleotide sequence ID" value="NZ_FQZM01000004.1"/>
</dbReference>
<keyword evidence="3" id="KW-0479">Metal-binding</keyword>
<feature type="domain" description="Radical SAM core" evidence="6">
    <location>
        <begin position="23"/>
        <end position="316"/>
    </location>
</feature>
<dbReference type="SFLD" id="SFLDG01095">
    <property type="entry name" value="Uncharacterised_Radical_SAM_Su"/>
    <property type="match status" value="1"/>
</dbReference>
<dbReference type="Proteomes" id="UP000184529">
    <property type="component" value="Unassembled WGS sequence"/>
</dbReference>
<keyword evidence="2" id="KW-0949">S-adenosyl-L-methionine</keyword>
<dbReference type="STRING" id="1121432.SAMN02745219_00382"/>
<dbReference type="InterPro" id="IPR006638">
    <property type="entry name" value="Elp3/MiaA/NifB-like_rSAM"/>
</dbReference>
<keyword evidence="5" id="KW-0411">Iron-sulfur</keyword>